<feature type="transmembrane region" description="Helical" evidence="2">
    <location>
        <begin position="135"/>
        <end position="155"/>
    </location>
</feature>
<feature type="transmembrane region" description="Helical" evidence="2">
    <location>
        <begin position="76"/>
        <end position="99"/>
    </location>
</feature>
<dbReference type="AlphaFoldDB" id="A0A1Y2FRJ4"/>
<accession>A0A1Y2FRJ4</accession>
<comment type="caution">
    <text evidence="3">The sequence shown here is derived from an EMBL/GenBank/DDBJ whole genome shotgun (WGS) entry which is preliminary data.</text>
</comment>
<name>A0A1Y2FRJ4_9BASI</name>
<evidence type="ECO:0000313" key="3">
    <source>
        <dbReference type="EMBL" id="ORY86632.1"/>
    </source>
</evidence>
<feature type="region of interest" description="Disordered" evidence="1">
    <location>
        <begin position="286"/>
        <end position="314"/>
    </location>
</feature>
<feature type="transmembrane region" description="Helical" evidence="2">
    <location>
        <begin position="175"/>
        <end position="196"/>
    </location>
</feature>
<keyword evidence="2" id="KW-0812">Transmembrane</keyword>
<dbReference type="PANTHER" id="PTHR42109:SF2">
    <property type="entry name" value="INTEGRAL MEMBRANE PROTEIN"/>
    <property type="match status" value="1"/>
</dbReference>
<dbReference type="InParanoid" id="A0A1Y2FRJ4"/>
<proteinExistence type="predicted"/>
<dbReference type="Proteomes" id="UP000193467">
    <property type="component" value="Unassembled WGS sequence"/>
</dbReference>
<sequence length="314" mass="34586">MAHSEAGSIAAAAVFLAGYSIYFTILTKLFAQRRIKWKSRYLFVYIHVILRLCGMALGVAFSSMSWDNLDQRINVLIAYLVFAAEGYFSLVVCCFRFLIVWQENRFGVSNLEPKITKGTPFLERMRLNFRAPMMGIHYALIGANAIIISGSSILAGSLDSSDPDNTKQKEDKGKALRVAGTAIFLALVQVFAFVAISSYRKKGDRTLLLILGTWPLLSVRGIYGILAVVINAFSYYSASIYTDSGFSTTFVVGEHVLGTLMEWLSCGLLIATHFSALSGGEELHESWGDAEKKDQDGTVVGDGDHLSKRRSSEV</sequence>
<keyword evidence="2" id="KW-1133">Transmembrane helix</keyword>
<feature type="transmembrane region" description="Helical" evidence="2">
    <location>
        <begin position="42"/>
        <end position="64"/>
    </location>
</feature>
<dbReference type="PANTHER" id="PTHR42109">
    <property type="entry name" value="UNPLACED GENOMIC SCAFFOLD UM_SCAF_CONTIG_1.265, WHOLE GENOME SHOTGUN SEQUENCE"/>
    <property type="match status" value="1"/>
</dbReference>
<gene>
    <name evidence="3" type="ORF">BCR35DRAFT_324528</name>
</gene>
<evidence type="ECO:0000313" key="4">
    <source>
        <dbReference type="Proteomes" id="UP000193467"/>
    </source>
</evidence>
<evidence type="ECO:0000256" key="2">
    <source>
        <dbReference type="SAM" id="Phobius"/>
    </source>
</evidence>
<reference evidence="3 4" key="1">
    <citation type="submission" date="2016-07" db="EMBL/GenBank/DDBJ databases">
        <title>Pervasive Adenine N6-methylation of Active Genes in Fungi.</title>
        <authorList>
            <consortium name="DOE Joint Genome Institute"/>
            <person name="Mondo S.J."/>
            <person name="Dannebaum R.O."/>
            <person name="Kuo R.C."/>
            <person name="Labutti K."/>
            <person name="Haridas S."/>
            <person name="Kuo A."/>
            <person name="Salamov A."/>
            <person name="Ahrendt S.R."/>
            <person name="Lipzen A."/>
            <person name="Sullivan W."/>
            <person name="Andreopoulos W.B."/>
            <person name="Clum A."/>
            <person name="Lindquist E."/>
            <person name="Daum C."/>
            <person name="Ramamoorthy G.K."/>
            <person name="Gryganskyi A."/>
            <person name="Culley D."/>
            <person name="Magnuson J.K."/>
            <person name="James T.Y."/>
            <person name="O'Malley M.A."/>
            <person name="Stajich J.E."/>
            <person name="Spatafora J.W."/>
            <person name="Visel A."/>
            <person name="Grigoriev I.V."/>
        </authorList>
    </citation>
    <scope>NUCLEOTIDE SEQUENCE [LARGE SCALE GENOMIC DNA]</scope>
    <source>
        <strain evidence="3 4">62-1032</strain>
    </source>
</reference>
<keyword evidence="2" id="KW-0472">Membrane</keyword>
<feature type="transmembrane region" description="Helical" evidence="2">
    <location>
        <begin position="6"/>
        <end position="30"/>
    </location>
</feature>
<dbReference type="EMBL" id="MCGR01000014">
    <property type="protein sequence ID" value="ORY86632.1"/>
    <property type="molecule type" value="Genomic_DNA"/>
</dbReference>
<dbReference type="OrthoDB" id="2560628at2759"/>
<evidence type="ECO:0000256" key="1">
    <source>
        <dbReference type="SAM" id="MobiDB-lite"/>
    </source>
</evidence>
<protein>
    <submittedName>
        <fullName evidence="3">Uncharacterized protein</fullName>
    </submittedName>
</protein>
<feature type="transmembrane region" description="Helical" evidence="2">
    <location>
        <begin position="208"/>
        <end position="236"/>
    </location>
</feature>
<organism evidence="3 4">
    <name type="scientific">Leucosporidium creatinivorum</name>
    <dbReference type="NCBI Taxonomy" id="106004"/>
    <lineage>
        <taxon>Eukaryota</taxon>
        <taxon>Fungi</taxon>
        <taxon>Dikarya</taxon>
        <taxon>Basidiomycota</taxon>
        <taxon>Pucciniomycotina</taxon>
        <taxon>Microbotryomycetes</taxon>
        <taxon>Leucosporidiales</taxon>
        <taxon>Leucosporidium</taxon>
    </lineage>
</organism>
<keyword evidence="4" id="KW-1185">Reference proteome</keyword>